<dbReference type="CDD" id="cd03219">
    <property type="entry name" value="ABC_Mj1267_LivG_branched"/>
    <property type="match status" value="1"/>
</dbReference>
<dbReference type="AlphaFoldDB" id="A0A1Y6C729"/>
<dbReference type="InterPro" id="IPR017871">
    <property type="entry name" value="ABC_transporter-like_CS"/>
</dbReference>
<protein>
    <submittedName>
        <fullName evidence="5">Branched-chain amino acid transport system ATP-binding protein</fullName>
    </submittedName>
</protein>
<keyword evidence="1" id="KW-0813">Transport</keyword>
<evidence type="ECO:0000256" key="2">
    <source>
        <dbReference type="ARBA" id="ARBA00022741"/>
    </source>
</evidence>
<evidence type="ECO:0000256" key="1">
    <source>
        <dbReference type="ARBA" id="ARBA00022448"/>
    </source>
</evidence>
<dbReference type="Proteomes" id="UP000192917">
    <property type="component" value="Unassembled WGS sequence"/>
</dbReference>
<evidence type="ECO:0000313" key="6">
    <source>
        <dbReference type="Proteomes" id="UP000192917"/>
    </source>
</evidence>
<evidence type="ECO:0000256" key="3">
    <source>
        <dbReference type="ARBA" id="ARBA00022840"/>
    </source>
</evidence>
<accession>A0A1Y6C729</accession>
<feature type="domain" description="ABC transporter" evidence="4">
    <location>
        <begin position="22"/>
        <end position="269"/>
    </location>
</feature>
<name>A0A1Y6C729_9PROT</name>
<reference evidence="5 6" key="1">
    <citation type="submission" date="2017-04" db="EMBL/GenBank/DDBJ databases">
        <authorList>
            <person name="Afonso C.L."/>
            <person name="Miller P.J."/>
            <person name="Scott M.A."/>
            <person name="Spackman E."/>
            <person name="Goraichik I."/>
            <person name="Dimitrov K.M."/>
            <person name="Suarez D.L."/>
            <person name="Swayne D.E."/>
        </authorList>
    </citation>
    <scope>NUCLEOTIDE SEQUENCE [LARGE SCALE GENOMIC DNA]</scope>
    <source>
        <strain evidence="5 6">USBA 355</strain>
    </source>
</reference>
<keyword evidence="2" id="KW-0547">Nucleotide-binding</keyword>
<dbReference type="GO" id="GO:0005886">
    <property type="term" value="C:plasma membrane"/>
    <property type="evidence" value="ECO:0007669"/>
    <property type="project" value="TreeGrafter"/>
</dbReference>
<dbReference type="Pfam" id="PF00005">
    <property type="entry name" value="ABC_tran"/>
    <property type="match status" value="1"/>
</dbReference>
<dbReference type="InterPro" id="IPR027417">
    <property type="entry name" value="P-loop_NTPase"/>
</dbReference>
<dbReference type="EMBL" id="FWZX01000017">
    <property type="protein sequence ID" value="SMF47497.1"/>
    <property type="molecule type" value="Genomic_DNA"/>
</dbReference>
<dbReference type="STRING" id="560819.SAMN05428998_1177"/>
<dbReference type="SUPFAM" id="SSF52540">
    <property type="entry name" value="P-loop containing nucleoside triphosphate hydrolases"/>
    <property type="match status" value="1"/>
</dbReference>
<keyword evidence="6" id="KW-1185">Reference proteome</keyword>
<dbReference type="Pfam" id="PF12399">
    <property type="entry name" value="BCA_ABC_TP_C"/>
    <property type="match status" value="1"/>
</dbReference>
<dbReference type="GO" id="GO:0005524">
    <property type="term" value="F:ATP binding"/>
    <property type="evidence" value="ECO:0007669"/>
    <property type="project" value="UniProtKB-KW"/>
</dbReference>
<keyword evidence="3 5" id="KW-0067">ATP-binding</keyword>
<dbReference type="PANTHER" id="PTHR45772:SF9">
    <property type="entry name" value="CONSERVED COMPONENT OF ABC TRANSPORTER FOR NATURAL AMINO ACIDS"/>
    <property type="match status" value="1"/>
</dbReference>
<evidence type="ECO:0000313" key="5">
    <source>
        <dbReference type="EMBL" id="SMF47497.1"/>
    </source>
</evidence>
<dbReference type="FunFam" id="3.40.50.300:FF:000421">
    <property type="entry name" value="Branched-chain amino acid ABC transporter ATP-binding protein"/>
    <property type="match status" value="1"/>
</dbReference>
<dbReference type="PROSITE" id="PS50893">
    <property type="entry name" value="ABC_TRANSPORTER_2"/>
    <property type="match status" value="1"/>
</dbReference>
<organism evidence="5 6">
    <name type="scientific">Tistlia consotensis USBA 355</name>
    <dbReference type="NCBI Taxonomy" id="560819"/>
    <lineage>
        <taxon>Bacteria</taxon>
        <taxon>Pseudomonadati</taxon>
        <taxon>Pseudomonadota</taxon>
        <taxon>Alphaproteobacteria</taxon>
        <taxon>Rhodospirillales</taxon>
        <taxon>Rhodovibrionaceae</taxon>
        <taxon>Tistlia</taxon>
    </lineage>
</organism>
<dbReference type="GO" id="GO:0016887">
    <property type="term" value="F:ATP hydrolysis activity"/>
    <property type="evidence" value="ECO:0007669"/>
    <property type="project" value="InterPro"/>
</dbReference>
<proteinExistence type="predicted"/>
<dbReference type="InterPro" id="IPR051120">
    <property type="entry name" value="ABC_AA/LPS_Transport"/>
</dbReference>
<sequence>MDSLAASDGVLRPAAPTAPPLLKVAELRRSFGAVRAVDGLDLEVEAGSITGMIGPNGCGKTTAVNCITGFDRGCSGSVELQGRSIARRQPEEIARGGVMRTFQAIRVFDGFSVLENAAMGRQCFDGLRLQHPILRTPRFRQVERETRARAEALLETVGLGAKKGELAGSLSYGQKKLLALAGILMSEPKIVILDEPVAGVNPTMVHEIAELLRRLNAAGTTFLIIEHNIEFVMALSDRVVVMDRGRRLASGTPAEIQQDERVLEAYLGGGDGGL</sequence>
<dbReference type="InterPro" id="IPR032823">
    <property type="entry name" value="BCA_ABC_TP_C"/>
</dbReference>
<dbReference type="Gene3D" id="3.40.50.300">
    <property type="entry name" value="P-loop containing nucleotide triphosphate hydrolases"/>
    <property type="match status" value="1"/>
</dbReference>
<dbReference type="PANTHER" id="PTHR45772">
    <property type="entry name" value="CONSERVED COMPONENT OF ABC TRANSPORTER FOR NATURAL AMINO ACIDS-RELATED"/>
    <property type="match status" value="1"/>
</dbReference>
<evidence type="ECO:0000259" key="4">
    <source>
        <dbReference type="PROSITE" id="PS50893"/>
    </source>
</evidence>
<dbReference type="InterPro" id="IPR003439">
    <property type="entry name" value="ABC_transporter-like_ATP-bd"/>
</dbReference>
<dbReference type="PROSITE" id="PS00211">
    <property type="entry name" value="ABC_TRANSPORTER_1"/>
    <property type="match status" value="1"/>
</dbReference>
<gene>
    <name evidence="5" type="ORF">SAMN05428998_1177</name>
</gene>
<dbReference type="RefSeq" id="WP_200808571.1">
    <property type="nucleotide sequence ID" value="NZ_FWZX01000017.1"/>
</dbReference>
<dbReference type="InterPro" id="IPR003593">
    <property type="entry name" value="AAA+_ATPase"/>
</dbReference>
<dbReference type="SMART" id="SM00382">
    <property type="entry name" value="AAA"/>
    <property type="match status" value="1"/>
</dbReference>